<dbReference type="Proteomes" id="UP000184330">
    <property type="component" value="Unassembled WGS sequence"/>
</dbReference>
<dbReference type="STRING" id="576137.A0A1L7XJH3"/>
<feature type="domain" description="DUF7779" evidence="3">
    <location>
        <begin position="541"/>
        <end position="611"/>
    </location>
</feature>
<dbReference type="SUPFAM" id="SSF48452">
    <property type="entry name" value="TPR-like"/>
    <property type="match status" value="2"/>
</dbReference>
<evidence type="ECO:0000259" key="1">
    <source>
        <dbReference type="Pfam" id="PF00931"/>
    </source>
</evidence>
<dbReference type="Gene3D" id="3.40.50.300">
    <property type="entry name" value="P-loop containing nucleotide triphosphate hydrolases"/>
    <property type="match status" value="1"/>
</dbReference>
<dbReference type="OrthoDB" id="1658288at2759"/>
<evidence type="ECO:0000313" key="5">
    <source>
        <dbReference type="Proteomes" id="UP000184330"/>
    </source>
</evidence>
<dbReference type="Pfam" id="PF25000">
    <property type="entry name" value="DUF7779"/>
    <property type="match status" value="1"/>
</dbReference>
<gene>
    <name evidence="4" type="ORF">PAC_15100</name>
</gene>
<dbReference type="Pfam" id="PF06985">
    <property type="entry name" value="HET"/>
    <property type="match status" value="1"/>
</dbReference>
<protein>
    <submittedName>
        <fullName evidence="4">Related to kinesin light chain 1</fullName>
    </submittedName>
</protein>
<dbReference type="Pfam" id="PF00931">
    <property type="entry name" value="NB-ARC"/>
    <property type="match status" value="1"/>
</dbReference>
<reference evidence="4 5" key="1">
    <citation type="submission" date="2016-03" db="EMBL/GenBank/DDBJ databases">
        <authorList>
            <person name="Ploux O."/>
        </authorList>
    </citation>
    <scope>NUCLEOTIDE SEQUENCE [LARGE SCALE GENOMIC DNA]</scope>
    <source>
        <strain evidence="4 5">UAMH 11012</strain>
    </source>
</reference>
<dbReference type="SUPFAM" id="SSF52540">
    <property type="entry name" value="P-loop containing nucleoside triphosphate hydrolases"/>
    <property type="match status" value="1"/>
</dbReference>
<dbReference type="NCBIfam" id="NF040586">
    <property type="entry name" value="FxSxx_TPR"/>
    <property type="match status" value="1"/>
</dbReference>
<dbReference type="InterPro" id="IPR002182">
    <property type="entry name" value="NB-ARC"/>
</dbReference>
<dbReference type="EMBL" id="FJOG01000029">
    <property type="protein sequence ID" value="CZR65200.1"/>
    <property type="molecule type" value="Genomic_DNA"/>
</dbReference>
<keyword evidence="5" id="KW-1185">Reference proteome</keyword>
<dbReference type="PANTHER" id="PTHR10622">
    <property type="entry name" value="HET DOMAIN-CONTAINING PROTEIN"/>
    <property type="match status" value="1"/>
</dbReference>
<dbReference type="InterPro" id="IPR010730">
    <property type="entry name" value="HET"/>
</dbReference>
<sequence>MRLLELTNRGEFSLTKDLIDDIPPYAILSHTWGKDEEEATFQDLTQSVRKSKAGYKKIQFCAEQAARDGLQHFWVDTCCINKSDYTELSEAINSMFRWYRDANKCYVYLSDVSTRRFDASNPFFQFSWESAFRESRWFTRGWTLQELIAPTSVEFFSSEGQRLGDKKSLELLIHEITGIPAEILQGSPLAQFTIDERMLWAAKRTTKRKEDEVYCLFGIFDIHMPLIYGEGRENAFIRLRNKIDKRSKVPASRKTPLSTVPFNRDLNFIGRQDILMALESKFSSQESHKRVVLAGLGGVGKSQIAIEYSYRLRIYDAQIWVFWVHASTAERFEQGYKSIAAILKLPGWNDPKTDILDAVWRWLSDVQSGRWLLILDNADDIDVFTSTPGKDSERQSRPFLSYIPQPVTGSVLLTTRDRRAASWLSTGYLSAITVDIMTPEDAEQLLETKIPDGLSSASERAELVHELDYLPLAITQAAAYISARATRMPVSKYLTLYRHDEVSQSRLLDEESGDLRRDPGVPNSVIRTWQISFDQIKRKWPSAAELLSFMAMLDRQGIPVFLLSACYPNALDLEAALNPLHEFSLISVEREGASFEMHRLVQLATQKWLEKYQEVERWRGKAVEVVSNAFPNGDYSNWEMCETLWPHAQEVLRSKFALDAYYLAQASLLYHMAWYSWLQGRYVLARAQSQESLDIREQSLECNDIRIFDSVELLGLVLRYQGRYDEAETMNRRALAGTETVLGPKHPNTFMSVNNLALVLQCQGKYDEAETMNRRALAGRETVLGPKHPNTLTSVSNLASILQDQGKYSEAETMNRRVLAEFETALGPEHPNTLTSVSNLASLLEALGNFEDATISYQKALSGYNKVLGPKHPTTIACSKRYSSLLERNSGKSPVALSNFVLDTPHR</sequence>
<dbReference type="InterPro" id="IPR019734">
    <property type="entry name" value="TPR_rpt"/>
</dbReference>
<feature type="domain" description="NB-ARC" evidence="1">
    <location>
        <begin position="275"/>
        <end position="449"/>
    </location>
</feature>
<dbReference type="GO" id="GO:0043531">
    <property type="term" value="F:ADP binding"/>
    <property type="evidence" value="ECO:0007669"/>
    <property type="project" value="InterPro"/>
</dbReference>
<dbReference type="Gene3D" id="1.25.40.10">
    <property type="entry name" value="Tetratricopeptide repeat domain"/>
    <property type="match status" value="1"/>
</dbReference>
<accession>A0A1L7XJH3</accession>
<dbReference type="AlphaFoldDB" id="A0A1L7XJH3"/>
<evidence type="ECO:0000259" key="2">
    <source>
        <dbReference type="Pfam" id="PF06985"/>
    </source>
</evidence>
<evidence type="ECO:0000259" key="3">
    <source>
        <dbReference type="Pfam" id="PF25000"/>
    </source>
</evidence>
<dbReference type="SMART" id="SM00028">
    <property type="entry name" value="TPR"/>
    <property type="match status" value="5"/>
</dbReference>
<dbReference type="InterPro" id="IPR056681">
    <property type="entry name" value="DUF7779"/>
</dbReference>
<proteinExistence type="predicted"/>
<dbReference type="PANTHER" id="PTHR10622:SF11">
    <property type="entry name" value="HET-DOMAIN-CONTAINING PROTEIN"/>
    <property type="match status" value="1"/>
</dbReference>
<dbReference type="InterPro" id="IPR027417">
    <property type="entry name" value="P-loop_NTPase"/>
</dbReference>
<dbReference type="Pfam" id="PF13424">
    <property type="entry name" value="TPR_12"/>
    <property type="match status" value="2"/>
</dbReference>
<dbReference type="InterPro" id="IPR011990">
    <property type="entry name" value="TPR-like_helical_dom_sf"/>
</dbReference>
<organism evidence="4 5">
    <name type="scientific">Phialocephala subalpina</name>
    <dbReference type="NCBI Taxonomy" id="576137"/>
    <lineage>
        <taxon>Eukaryota</taxon>
        <taxon>Fungi</taxon>
        <taxon>Dikarya</taxon>
        <taxon>Ascomycota</taxon>
        <taxon>Pezizomycotina</taxon>
        <taxon>Leotiomycetes</taxon>
        <taxon>Helotiales</taxon>
        <taxon>Mollisiaceae</taxon>
        <taxon>Phialocephala</taxon>
        <taxon>Phialocephala fortinii species complex</taxon>
    </lineage>
</organism>
<name>A0A1L7XJH3_9HELO</name>
<evidence type="ECO:0000313" key="4">
    <source>
        <dbReference type="EMBL" id="CZR65200.1"/>
    </source>
</evidence>
<feature type="domain" description="Heterokaryon incompatibility" evidence="2">
    <location>
        <begin position="25"/>
        <end position="116"/>
    </location>
</feature>